<proteinExistence type="inferred from homology"/>
<sequence>MVWKIKYADSALKSLKKMDRQNAKRIVDYLDKRIASSDDPRVFGKSLKGDLGEFWRHRIGDYRVLCEIIDEELIILAATIGHRREVYE</sequence>
<dbReference type="Proteomes" id="UP000230008">
    <property type="component" value="Plasmid pHDA2C.1"/>
</dbReference>
<keyword evidence="2" id="KW-1277">Toxin-antitoxin system</keyword>
<dbReference type="PANTHER" id="PTHR35601">
    <property type="entry name" value="TOXIN RELE"/>
    <property type="match status" value="1"/>
</dbReference>
<reference evidence="4" key="2">
    <citation type="submission" date="2017-11" db="EMBL/GenBank/DDBJ databases">
        <title>PacBio sequencing of new strain of the secondary endosymbiont Candidatus Hamiltonella defensa.</title>
        <authorList>
            <person name="Strand M.R."/>
            <person name="Oliver K."/>
        </authorList>
    </citation>
    <scope>NUCLEOTIDE SEQUENCE [LARGE SCALE GENOMIC DNA]</scope>
    <source>
        <strain evidence="4">A2C</strain>
        <plasmid evidence="4">phda2c.1</plasmid>
    </source>
</reference>
<dbReference type="Pfam" id="PF05016">
    <property type="entry name" value="ParE_toxin"/>
    <property type="match status" value="1"/>
</dbReference>
<dbReference type="InterPro" id="IPR007712">
    <property type="entry name" value="RelE/ParE_toxin"/>
</dbReference>
<accession>A0A2D3TAI2</accession>
<dbReference type="PANTHER" id="PTHR35601:SF1">
    <property type="entry name" value="TOXIN RELE"/>
    <property type="match status" value="1"/>
</dbReference>
<reference evidence="4" key="1">
    <citation type="submission" date="2016-10" db="EMBL/GenBank/DDBJ databases">
        <authorList>
            <person name="Chevignon G."/>
        </authorList>
    </citation>
    <scope>NUCLEOTIDE SEQUENCE [LARGE SCALE GENOMIC DNA]</scope>
    <source>
        <strain evidence="4">A2C</strain>
        <plasmid evidence="4">phda2c.1</plasmid>
    </source>
</reference>
<evidence type="ECO:0000313" key="4">
    <source>
        <dbReference type="Proteomes" id="UP000230008"/>
    </source>
</evidence>
<dbReference type="InterPro" id="IPR035093">
    <property type="entry name" value="RelE/ParE_toxin_dom_sf"/>
</dbReference>
<dbReference type="NCBIfam" id="TIGR02385">
    <property type="entry name" value="RelE_StbE"/>
    <property type="match status" value="1"/>
</dbReference>
<name>A0A2D3TAI2_9ENTR</name>
<evidence type="ECO:0000256" key="2">
    <source>
        <dbReference type="ARBA" id="ARBA00022649"/>
    </source>
</evidence>
<dbReference type="EMBL" id="CP017607">
    <property type="protein sequence ID" value="ATW30832.1"/>
    <property type="molecule type" value="Genomic_DNA"/>
</dbReference>
<evidence type="ECO:0000313" key="3">
    <source>
        <dbReference type="EMBL" id="ATW30832.1"/>
    </source>
</evidence>
<geneLocation type="plasmid" evidence="4">
    <name>phda2c.1</name>
</geneLocation>
<organism evidence="3 4">
    <name type="scientific">Candidatus Williamhamiltonella defendens</name>
    <dbReference type="NCBI Taxonomy" id="138072"/>
    <lineage>
        <taxon>Bacteria</taxon>
        <taxon>Pseudomonadati</taxon>
        <taxon>Pseudomonadota</taxon>
        <taxon>Gammaproteobacteria</taxon>
        <taxon>Enterobacterales</taxon>
        <taxon>Enterobacteriaceae</taxon>
        <taxon>aphid secondary symbionts</taxon>
        <taxon>Candidatus Williamhamiltonella</taxon>
    </lineage>
</organism>
<dbReference type="SUPFAM" id="SSF143011">
    <property type="entry name" value="RelE-like"/>
    <property type="match status" value="1"/>
</dbReference>
<protein>
    <submittedName>
        <fullName evidence="3">Addiction module toxin RelE</fullName>
    </submittedName>
</protein>
<dbReference type="AlphaFoldDB" id="A0A2D3TAI2"/>
<evidence type="ECO:0000256" key="1">
    <source>
        <dbReference type="ARBA" id="ARBA00006226"/>
    </source>
</evidence>
<comment type="similarity">
    <text evidence="1">Belongs to the RelE toxin family.</text>
</comment>
<gene>
    <name evidence="3" type="ORF">BJP41_10165</name>
</gene>
<dbReference type="RefSeq" id="WP_100103798.1">
    <property type="nucleotide sequence ID" value="NZ_CAWNMT010000002.1"/>
</dbReference>
<keyword evidence="3" id="KW-0614">Plasmid</keyword>
<dbReference type="Gene3D" id="3.30.2310.20">
    <property type="entry name" value="RelE-like"/>
    <property type="match status" value="1"/>
</dbReference>